<keyword evidence="4 6" id="KW-1133">Transmembrane helix</keyword>
<evidence type="ECO:0000256" key="5">
    <source>
        <dbReference type="ARBA" id="ARBA00023136"/>
    </source>
</evidence>
<dbReference type="GO" id="GO:0005886">
    <property type="term" value="C:plasma membrane"/>
    <property type="evidence" value="ECO:0007669"/>
    <property type="project" value="UniProtKB-SubCell"/>
</dbReference>
<keyword evidence="2" id="KW-1003">Cell membrane</keyword>
<dbReference type="Pfam" id="PF12704">
    <property type="entry name" value="MacB_PCD"/>
    <property type="match status" value="2"/>
</dbReference>
<feature type="transmembrane region" description="Helical" evidence="6">
    <location>
        <begin position="284"/>
        <end position="305"/>
    </location>
</feature>
<dbReference type="Proteomes" id="UP000199656">
    <property type="component" value="Unassembled WGS sequence"/>
</dbReference>
<feature type="domain" description="ABC3 transporter permease C-terminal" evidence="7">
    <location>
        <begin position="677"/>
        <end position="785"/>
    </location>
</feature>
<organism evidence="9 10">
    <name type="scientific">Chitinophaga terrae</name>
    <name type="common">ex Kim and Jung 2007</name>
    <dbReference type="NCBI Taxonomy" id="408074"/>
    <lineage>
        <taxon>Bacteria</taxon>
        <taxon>Pseudomonadati</taxon>
        <taxon>Bacteroidota</taxon>
        <taxon>Chitinophagia</taxon>
        <taxon>Chitinophagales</taxon>
        <taxon>Chitinophagaceae</taxon>
        <taxon>Chitinophaga</taxon>
    </lineage>
</organism>
<feature type="transmembrane region" description="Helical" evidence="6">
    <location>
        <begin position="422"/>
        <end position="447"/>
    </location>
</feature>
<feature type="transmembrane region" description="Helical" evidence="6">
    <location>
        <begin position="381"/>
        <end position="401"/>
    </location>
</feature>
<dbReference type="STRING" id="408074.SAMN05660909_00439"/>
<comment type="subcellular location">
    <subcellularLocation>
        <location evidence="1">Cell membrane</location>
        <topology evidence="1">Multi-pass membrane protein</topology>
    </subcellularLocation>
</comment>
<sequence length="795" mass="89123">MLISYLKIAWRNLLKQKVFALVNLVGMGAALCAVLLLSLTAYKEWSFDRFHEKRNHIYQIVNEKVQNGNTSTMVTNSVAEPLAAAVKAEIPGVKHTSYITGFNLPVRVGANVYYLHTQFANRDFFNMFSFPLVKGIGDEALRELNQVVITEATAAKLFSKATDAVGKSIEINVRGQWQPYIVGGIAENIPQNSSIRFDLVARVESDPYYNEVKGKWDVSTNPLLVELEPGVSQASFEKQLNALKPRYYAKAIQEGMTDFTFKTISLNDFRLDEHSYFFGGVNKYYPWLMVILSALIISIACINFINLSVARSLGRSAEIGLRKSLGAFNGQVFLQFWMESFLLCVLALVLGSILAVFILPFYNRQFSQHIQWEMLQDVKVIAGIIIIFFLITLLAGGFPAWKISRQHILTMLKGKMNINKGNYVRNSLIVVQFVVAVILFSCTAIIWQQLNYIRNKPLGYEVNTIASIPLDNATPAVLDNMKQRLSQFPDVKSVSAGMNNFGIGSDGNSGNWIIGFSFHGQMLTTKFQRVDYNYAGTMGMQMVEGRDFSKEFGTDSSAILINETMAKQLRVKEPLGTMIDLGPQGNLKVVGVIRDYHFESLRRKIDPLIIGLAKPNDLGYLFVNVRTSNPTATLDKIARLWKEVNPLAENSPTYLNDNMRRMYEDEHRFSNMLLSGAGLAIIITCMGLFAVTVLATAQRKKEISIRKVLGASVSSIVTLLTRDFLVLVLIAIVIAAPLSWYFMQKWLQHFEFHVSVPWWIFIVVGAIAILIAVVTISLQSIKAALSNPVKSLNRE</sequence>
<dbReference type="InterPro" id="IPR025857">
    <property type="entry name" value="MacB_PCD"/>
</dbReference>
<dbReference type="PANTHER" id="PTHR30572:SF18">
    <property type="entry name" value="ABC-TYPE MACROLIDE FAMILY EXPORT SYSTEM PERMEASE COMPONENT 2"/>
    <property type="match status" value="1"/>
</dbReference>
<evidence type="ECO:0000313" key="9">
    <source>
        <dbReference type="EMBL" id="SEA01860.1"/>
    </source>
</evidence>
<dbReference type="Pfam" id="PF02687">
    <property type="entry name" value="FtsX"/>
    <property type="match status" value="2"/>
</dbReference>
<feature type="transmembrane region" description="Helical" evidence="6">
    <location>
        <begin position="724"/>
        <end position="743"/>
    </location>
</feature>
<evidence type="ECO:0000259" key="7">
    <source>
        <dbReference type="Pfam" id="PF02687"/>
    </source>
</evidence>
<dbReference type="EMBL" id="FNRL01000002">
    <property type="protein sequence ID" value="SEA01860.1"/>
    <property type="molecule type" value="Genomic_DNA"/>
</dbReference>
<evidence type="ECO:0000256" key="2">
    <source>
        <dbReference type="ARBA" id="ARBA00022475"/>
    </source>
</evidence>
<dbReference type="AlphaFoldDB" id="A0A1H3XRK7"/>
<evidence type="ECO:0000256" key="3">
    <source>
        <dbReference type="ARBA" id="ARBA00022692"/>
    </source>
</evidence>
<evidence type="ECO:0000256" key="6">
    <source>
        <dbReference type="SAM" id="Phobius"/>
    </source>
</evidence>
<feature type="domain" description="ABC3 transporter permease C-terminal" evidence="7">
    <location>
        <begin position="291"/>
        <end position="407"/>
    </location>
</feature>
<evidence type="ECO:0000256" key="4">
    <source>
        <dbReference type="ARBA" id="ARBA00022989"/>
    </source>
</evidence>
<feature type="transmembrane region" description="Helical" evidence="6">
    <location>
        <begin position="341"/>
        <end position="361"/>
    </location>
</feature>
<keyword evidence="10" id="KW-1185">Reference proteome</keyword>
<proteinExistence type="predicted"/>
<name>A0A1H3XRK7_9BACT</name>
<gene>
    <name evidence="9" type="ORF">SAMN05660909_00439</name>
</gene>
<keyword evidence="3 6" id="KW-0812">Transmembrane</keyword>
<feature type="domain" description="MacB-like periplasmic core" evidence="8">
    <location>
        <begin position="23"/>
        <end position="242"/>
    </location>
</feature>
<feature type="domain" description="MacB-like periplasmic core" evidence="8">
    <location>
        <begin position="449"/>
        <end position="596"/>
    </location>
</feature>
<feature type="transmembrane region" description="Helical" evidence="6">
    <location>
        <begin position="672"/>
        <end position="697"/>
    </location>
</feature>
<feature type="transmembrane region" description="Helical" evidence="6">
    <location>
        <begin position="758"/>
        <end position="778"/>
    </location>
</feature>
<accession>A0A1H3XRK7</accession>
<keyword evidence="5 6" id="KW-0472">Membrane</keyword>
<dbReference type="InterPro" id="IPR050250">
    <property type="entry name" value="Macrolide_Exporter_MacB"/>
</dbReference>
<protein>
    <submittedName>
        <fullName evidence="9">MacB-like core domain-containing protein</fullName>
    </submittedName>
</protein>
<evidence type="ECO:0000313" key="10">
    <source>
        <dbReference type="Proteomes" id="UP000199656"/>
    </source>
</evidence>
<dbReference type="RefSeq" id="WP_089758222.1">
    <property type="nucleotide sequence ID" value="NZ_BKAT01000010.1"/>
</dbReference>
<evidence type="ECO:0000256" key="1">
    <source>
        <dbReference type="ARBA" id="ARBA00004651"/>
    </source>
</evidence>
<feature type="transmembrane region" description="Helical" evidence="6">
    <location>
        <begin position="21"/>
        <end position="42"/>
    </location>
</feature>
<dbReference type="OrthoDB" id="5933722at2"/>
<reference evidence="10" key="1">
    <citation type="submission" date="2016-10" db="EMBL/GenBank/DDBJ databases">
        <authorList>
            <person name="Varghese N."/>
            <person name="Submissions S."/>
        </authorList>
    </citation>
    <scope>NUCLEOTIDE SEQUENCE [LARGE SCALE GENOMIC DNA]</scope>
    <source>
        <strain evidence="10">DSM 23920</strain>
    </source>
</reference>
<dbReference type="InterPro" id="IPR003838">
    <property type="entry name" value="ABC3_permease_C"/>
</dbReference>
<dbReference type="GO" id="GO:0022857">
    <property type="term" value="F:transmembrane transporter activity"/>
    <property type="evidence" value="ECO:0007669"/>
    <property type="project" value="TreeGrafter"/>
</dbReference>
<dbReference type="PANTHER" id="PTHR30572">
    <property type="entry name" value="MEMBRANE COMPONENT OF TRANSPORTER-RELATED"/>
    <property type="match status" value="1"/>
</dbReference>
<evidence type="ECO:0000259" key="8">
    <source>
        <dbReference type="Pfam" id="PF12704"/>
    </source>
</evidence>